<protein>
    <submittedName>
        <fullName evidence="1">Uncharacterized protein</fullName>
    </submittedName>
</protein>
<gene>
    <name evidence="1" type="ORF">SJAV_09710</name>
</gene>
<dbReference type="KEGG" id="sjv:SJAV_09710"/>
<dbReference type="RefSeq" id="WP_369611206.1">
    <property type="nucleotide sequence ID" value="NZ_AP031322.1"/>
</dbReference>
<accession>A0AAT9GQF7</accession>
<organism evidence="1">
    <name type="scientific">Sulfurisphaera javensis</name>
    <dbReference type="NCBI Taxonomy" id="2049879"/>
    <lineage>
        <taxon>Archaea</taxon>
        <taxon>Thermoproteota</taxon>
        <taxon>Thermoprotei</taxon>
        <taxon>Sulfolobales</taxon>
        <taxon>Sulfolobaceae</taxon>
        <taxon>Sulfurisphaera</taxon>
    </lineage>
</organism>
<evidence type="ECO:0000313" key="1">
    <source>
        <dbReference type="EMBL" id="BFH73027.1"/>
    </source>
</evidence>
<reference evidence="1" key="1">
    <citation type="submission" date="2024-03" db="EMBL/GenBank/DDBJ databases">
        <title>Complete genome sequence of Sulfurisphaera javensis strain KD-1.</title>
        <authorList>
            <person name="Sakai H."/>
            <person name="Nur N."/>
            <person name="Suwanto A."/>
            <person name="Kurosawa N."/>
        </authorList>
    </citation>
    <scope>NUCLEOTIDE SEQUENCE</scope>
    <source>
        <strain evidence="1">KD-1</strain>
    </source>
</reference>
<dbReference type="AlphaFoldDB" id="A0AAT9GQF7"/>
<name>A0AAT9GQF7_9CREN</name>
<sequence length="48" mass="5604">MYANSMRAFSSVLQVPLGMVFTWIKKYGSKKYNKFGRRARNRLDESGL</sequence>
<dbReference type="GeneID" id="92353900"/>
<proteinExistence type="predicted"/>
<dbReference type="EMBL" id="AP031322">
    <property type="protein sequence ID" value="BFH73027.1"/>
    <property type="molecule type" value="Genomic_DNA"/>
</dbReference>